<sequence>MNIFQQLEAAGLNAAAASLPGRVARMMSNGIECSAEDTLTMDERQTLLSIQCRMRLVKVSTQAELDEHGRLVNLLVQYTTESREWLLTQPLLRLHMMFEAVEATW</sequence>
<dbReference type="RefSeq" id="WP_010465785.1">
    <property type="nucleotide sequence ID" value="NZ_CP005961.1"/>
</dbReference>
<dbReference type="OrthoDB" id="6991687at2"/>
<proteinExistence type="predicted"/>
<evidence type="ECO:0000313" key="2">
    <source>
        <dbReference type="Proteomes" id="UP000026913"/>
    </source>
</evidence>
<accession>A0A024EL34</accession>
<evidence type="ECO:0000313" key="1">
    <source>
        <dbReference type="EMBL" id="AHZ73275.1"/>
    </source>
</evidence>
<reference evidence="1 2" key="1">
    <citation type="journal article" date="2012" name="J. Bacteriol.">
        <title>Genome sequence of cold-adapted Pseudomonas mandelii strain JR-1.</title>
        <authorList>
            <person name="Jang S.H."/>
            <person name="Kim J."/>
            <person name="Kim J."/>
            <person name="Hong S."/>
            <person name="Lee C."/>
        </authorList>
    </citation>
    <scope>NUCLEOTIDE SEQUENCE [LARGE SCALE GENOMIC DNA]</scope>
    <source>
        <strain evidence="1 2">JR-1</strain>
        <plasmid evidence="2">Plasmid</plasmid>
    </source>
</reference>
<dbReference type="KEGG" id="pman:OU5_P0023"/>
<dbReference type="HOGENOM" id="CLU_2234214_0_0_6"/>
<dbReference type="Proteomes" id="UP000026913">
    <property type="component" value="Plasmid unnamed"/>
</dbReference>
<dbReference type="AlphaFoldDB" id="A0A024EL34"/>
<protein>
    <submittedName>
        <fullName evidence="1">Uncharacterized protein</fullName>
    </submittedName>
</protein>
<dbReference type="EMBL" id="CP005961">
    <property type="protein sequence ID" value="AHZ73275.1"/>
    <property type="molecule type" value="Genomic_DNA"/>
</dbReference>
<gene>
    <name evidence="1" type="ORF">OU5_P0023</name>
</gene>
<name>A0A024EL34_9PSED</name>
<organism evidence="1 2">
    <name type="scientific">Pseudomonas mandelii JR-1</name>
    <dbReference type="NCBI Taxonomy" id="1147786"/>
    <lineage>
        <taxon>Bacteria</taxon>
        <taxon>Pseudomonadati</taxon>
        <taxon>Pseudomonadota</taxon>
        <taxon>Gammaproteobacteria</taxon>
        <taxon>Pseudomonadales</taxon>
        <taxon>Pseudomonadaceae</taxon>
        <taxon>Pseudomonas</taxon>
    </lineage>
</organism>
<keyword evidence="1" id="KW-0614">Plasmid</keyword>
<geneLocation type="plasmid" evidence="2"/>